<dbReference type="EMBL" id="CP011388">
    <property type="protein sequence ID" value="ANE45100.1"/>
    <property type="molecule type" value="Genomic_DNA"/>
</dbReference>
<dbReference type="InterPro" id="IPR014710">
    <property type="entry name" value="RmlC-like_jellyroll"/>
</dbReference>
<dbReference type="KEGG" id="pswu:SY83_00565"/>
<evidence type="ECO:0000259" key="2">
    <source>
        <dbReference type="Pfam" id="PF02311"/>
    </source>
</evidence>
<name>A0A172TDK3_9BACL</name>
<dbReference type="InterPro" id="IPR011051">
    <property type="entry name" value="RmlC_Cupin_sf"/>
</dbReference>
<organism evidence="3 4">
    <name type="scientific">Paenibacillus swuensis</name>
    <dbReference type="NCBI Taxonomy" id="1178515"/>
    <lineage>
        <taxon>Bacteria</taxon>
        <taxon>Bacillati</taxon>
        <taxon>Bacillota</taxon>
        <taxon>Bacilli</taxon>
        <taxon>Bacillales</taxon>
        <taxon>Paenibacillaceae</taxon>
        <taxon>Paenibacillus</taxon>
    </lineage>
</organism>
<accession>A0A172TDK3</accession>
<dbReference type="Proteomes" id="UP000076927">
    <property type="component" value="Chromosome"/>
</dbReference>
<dbReference type="Gene3D" id="2.60.120.10">
    <property type="entry name" value="Jelly Rolls"/>
    <property type="match status" value="1"/>
</dbReference>
<reference evidence="3 4" key="1">
    <citation type="submission" date="2015-01" db="EMBL/GenBank/DDBJ databases">
        <title>Paenibacillus swuensis/DY6/whole genome sequencing.</title>
        <authorList>
            <person name="Kim M.K."/>
            <person name="Srinivasan S."/>
            <person name="Lee J.-J."/>
        </authorList>
    </citation>
    <scope>NUCLEOTIDE SEQUENCE [LARGE SCALE GENOMIC DNA]</scope>
    <source>
        <strain evidence="3 4">DY6</strain>
    </source>
</reference>
<dbReference type="RefSeq" id="WP_068603322.1">
    <property type="nucleotide sequence ID" value="NZ_CP011388.1"/>
</dbReference>
<dbReference type="OrthoDB" id="9799319at2"/>
<protein>
    <recommendedName>
        <fullName evidence="2">AraC-type arabinose-binding/dimerisation domain-containing protein</fullName>
    </recommendedName>
</protein>
<feature type="domain" description="AraC-type arabinose-binding/dimerisation" evidence="2">
    <location>
        <begin position="33"/>
        <end position="108"/>
    </location>
</feature>
<dbReference type="InterPro" id="IPR003313">
    <property type="entry name" value="AraC-bd"/>
</dbReference>
<proteinExistence type="predicted"/>
<dbReference type="SUPFAM" id="SSF51182">
    <property type="entry name" value="RmlC-like cupins"/>
    <property type="match status" value="1"/>
</dbReference>
<evidence type="ECO:0000313" key="3">
    <source>
        <dbReference type="EMBL" id="ANE45100.1"/>
    </source>
</evidence>
<keyword evidence="1" id="KW-0238">DNA-binding</keyword>
<keyword evidence="4" id="KW-1185">Reference proteome</keyword>
<dbReference type="Pfam" id="PF02311">
    <property type="entry name" value="AraC_binding"/>
    <property type="match status" value="1"/>
</dbReference>
<evidence type="ECO:0000256" key="1">
    <source>
        <dbReference type="ARBA" id="ARBA00023125"/>
    </source>
</evidence>
<dbReference type="AlphaFoldDB" id="A0A172TDK3"/>
<dbReference type="GO" id="GO:0006355">
    <property type="term" value="P:regulation of DNA-templated transcription"/>
    <property type="evidence" value="ECO:0007669"/>
    <property type="project" value="InterPro"/>
</dbReference>
<dbReference type="PATRIC" id="fig|1178515.4.peg.102"/>
<dbReference type="GO" id="GO:0003677">
    <property type="term" value="F:DNA binding"/>
    <property type="evidence" value="ECO:0007669"/>
    <property type="project" value="UniProtKB-KW"/>
</dbReference>
<sequence length="147" mass="16866">MNEFPIYPYKGVLAENFPFKISVCEGTAVNTVLHAHEHLQLSYVMTGSCLHYTVGKEFNLTKGDLLSIPPGLEHRLSNREEWPIQLIQIDFMPHCISENMKDLSHMHTFMDFAYIQPFISEENVVPKLHFAAHKQIQIEALIGSLRT</sequence>
<gene>
    <name evidence="3" type="ORF">SY83_00565</name>
</gene>
<evidence type="ECO:0000313" key="4">
    <source>
        <dbReference type="Proteomes" id="UP000076927"/>
    </source>
</evidence>